<feature type="region of interest" description="Disordered" evidence="1">
    <location>
        <begin position="61"/>
        <end position="84"/>
    </location>
</feature>
<accession>A0A0A0UZV0</accession>
<sequence>MPVLSGKSFWAAIATPNTTFEPVWSIDVALTGQELAKAQNLGLNIKNKGDERGDFVSLKRKVNRRDGSENTAPALKDSQKRDMGKTLVGNGSDVNVLFKTYEWEYAGKSGIGADLQAVQVVNLIPYGDSEDFDVVPSGFNAAEDAFSDDIPFGTSVAS</sequence>
<dbReference type="EMBL" id="KM520333">
    <property type="protein sequence ID" value="AIW56757.1"/>
    <property type="molecule type" value="Genomic_DNA"/>
</dbReference>
<dbReference type="Gene3D" id="2.40.50.140">
    <property type="entry name" value="Nucleic acid-binding proteins"/>
    <property type="match status" value="1"/>
</dbReference>
<reference evidence="2" key="1">
    <citation type="journal article" date="2014" name="Proc. Natl. Acad. Sci. U.S.A.">
        <title>Ribonucleotide reductases reveal novel viral diversity and predict biological and ecological features of unknown marine viruses.</title>
        <authorList>
            <person name="Sakowski E.G."/>
            <person name="Munsell E.V."/>
            <person name="Hyatt M."/>
            <person name="Kress W."/>
            <person name="Williamson S.J."/>
            <person name="Nasko D.J."/>
            <person name="Polson S.W."/>
            <person name="Wommack K.E."/>
        </authorList>
    </citation>
    <scope>NUCLEOTIDE SEQUENCE</scope>
</reference>
<name>A0A0A0UZV0_9VIRU</name>
<dbReference type="InterPro" id="IPR012340">
    <property type="entry name" value="NA-bd_OB-fold"/>
</dbReference>
<organism evidence="2">
    <name type="scientific">uncultured virus</name>
    <dbReference type="NCBI Taxonomy" id="340016"/>
    <lineage>
        <taxon>Viruses</taxon>
        <taxon>environmental samples</taxon>
    </lineage>
</organism>
<evidence type="ECO:0000256" key="1">
    <source>
        <dbReference type="SAM" id="MobiDB-lite"/>
    </source>
</evidence>
<evidence type="ECO:0000313" key="2">
    <source>
        <dbReference type="EMBL" id="AIW56757.1"/>
    </source>
</evidence>
<protein>
    <submittedName>
        <fullName evidence="2">Uncharacterized protein</fullName>
    </submittedName>
</protein>
<proteinExistence type="predicted"/>